<dbReference type="InterPro" id="IPR003607">
    <property type="entry name" value="HD/PDEase_dom"/>
</dbReference>
<dbReference type="PANTHER" id="PTHR11373">
    <property type="entry name" value="DEOXYNUCLEOSIDE TRIPHOSPHATE TRIPHOSPHOHYDROLASE"/>
    <property type="match status" value="1"/>
</dbReference>
<accession>A0A3M3MQG5</accession>
<dbReference type="GO" id="GO:0006203">
    <property type="term" value="P:dGTP catabolic process"/>
    <property type="evidence" value="ECO:0007669"/>
    <property type="project" value="TreeGrafter"/>
</dbReference>
<sequence length="497" mass="55589">MSSMQETLLAATAESESVWRSLLSASRRKKSDSAVAISAASPIARSVEGRVELRTEIERDFDRILFCAPVRRMADKTQVFPLDRNDSVRNRLTHSHEVSNLARSFGTTLVYANNVASEIPTAARDIPSLLAAVGLVHDLGNPPFGHQGESAIQSWFADNVNLVAGKKFSVMTERQYRDFLKFEGNAQAFRLVTRLQVLNDDYGLDLTVATLAAMMKYPVGSMGVNKSSVCTKKHGFFLSEESIAKQVLEGVGLDIGKRHPMSYIMEACDDIAYAVLDIEDAVKKGLASFSDLVAYLSHHSTDDELIKALVGKSQEKHHEYRVLDLSPAELNDVSMQRFRVYAIGMMINSCVDAFVSNKNDFIVGAATKALLDLSTASRLRELLGDFSINHTFQHRSVLEVELTGYNTIRGLMDIFWAAILETNPDNDVYRPSHPYNRYVFMRISENYRRVYNSPPGDLKHLPLRYRQCLLLTDMISGMTDSYAVNLLQELRSYQACG</sequence>
<proteinExistence type="predicted"/>
<reference evidence="3 4" key="1">
    <citation type="submission" date="2018-08" db="EMBL/GenBank/DDBJ databases">
        <title>Recombination of ecologically and evolutionarily significant loci maintains genetic cohesion in the Pseudomonas syringae species complex.</title>
        <authorList>
            <person name="Dillon M."/>
            <person name="Thakur S."/>
            <person name="Almeida R.N.D."/>
            <person name="Weir B.S."/>
            <person name="Guttman D.S."/>
        </authorList>
    </citation>
    <scope>NUCLEOTIDE SEQUENCE [LARGE SCALE GENOMIC DNA]</scope>
    <source>
        <strain evidence="3 4">1089_5</strain>
    </source>
</reference>
<protein>
    <submittedName>
        <fullName evidence="3">Deoxyguanosinetriphosphate triphosphohydrolase</fullName>
    </submittedName>
</protein>
<evidence type="ECO:0000259" key="2">
    <source>
        <dbReference type="SMART" id="SM00471"/>
    </source>
</evidence>
<organism evidence="3 4">
    <name type="scientific">Pseudomonas syringae pv. apii</name>
    <dbReference type="NCBI Taxonomy" id="81036"/>
    <lineage>
        <taxon>Bacteria</taxon>
        <taxon>Pseudomonadati</taxon>
        <taxon>Pseudomonadota</taxon>
        <taxon>Gammaproteobacteria</taxon>
        <taxon>Pseudomonadales</taxon>
        <taxon>Pseudomonadaceae</taxon>
        <taxon>Pseudomonas</taxon>
    </lineage>
</organism>
<dbReference type="GO" id="GO:0008832">
    <property type="term" value="F:dGTPase activity"/>
    <property type="evidence" value="ECO:0007669"/>
    <property type="project" value="TreeGrafter"/>
</dbReference>
<dbReference type="EMBL" id="RBPL01000070">
    <property type="protein sequence ID" value="RMN95936.1"/>
    <property type="molecule type" value="Genomic_DNA"/>
</dbReference>
<dbReference type="Proteomes" id="UP000278062">
    <property type="component" value="Unassembled WGS sequence"/>
</dbReference>
<dbReference type="SMART" id="SM00471">
    <property type="entry name" value="HDc"/>
    <property type="match status" value="1"/>
</dbReference>
<dbReference type="InterPro" id="IPR050135">
    <property type="entry name" value="dGTPase-like"/>
</dbReference>
<evidence type="ECO:0000313" key="3">
    <source>
        <dbReference type="EMBL" id="RMN95936.1"/>
    </source>
</evidence>
<evidence type="ECO:0000256" key="1">
    <source>
        <dbReference type="ARBA" id="ARBA00022801"/>
    </source>
</evidence>
<dbReference type="NCBIfam" id="TIGR01353">
    <property type="entry name" value="dGTP_triPase"/>
    <property type="match status" value="1"/>
</dbReference>
<gene>
    <name evidence="3" type="ORF">ALQ49_02461</name>
</gene>
<dbReference type="InterPro" id="IPR023293">
    <property type="entry name" value="dGTP_triP_hydro_central_sf"/>
</dbReference>
<evidence type="ECO:0000313" key="4">
    <source>
        <dbReference type="Proteomes" id="UP000278062"/>
    </source>
</evidence>
<feature type="domain" description="HD/PDEase" evidence="2">
    <location>
        <begin position="87"/>
        <end position="283"/>
    </location>
</feature>
<dbReference type="AlphaFoldDB" id="A0A3M3MQG5"/>
<dbReference type="InterPro" id="IPR006261">
    <property type="entry name" value="dGTPase"/>
</dbReference>
<dbReference type="Gene3D" id="1.10.3210.10">
    <property type="entry name" value="Hypothetical protein af1432"/>
    <property type="match status" value="1"/>
</dbReference>
<dbReference type="Gene3D" id="1.10.3550.10">
    <property type="entry name" value="eoxyguanosinetriphosphate triphosphohydrolase domain-like"/>
    <property type="match status" value="1"/>
</dbReference>
<dbReference type="Gene3D" id="1.10.3410.10">
    <property type="entry name" value="putative deoxyguanosinetriphosphate triphosphohydrolase like domain"/>
    <property type="match status" value="1"/>
</dbReference>
<dbReference type="InterPro" id="IPR027432">
    <property type="entry name" value="dGTP_triphosphohydrolase_C"/>
</dbReference>
<name>A0A3M3MQG5_9PSED</name>
<dbReference type="PANTHER" id="PTHR11373:SF32">
    <property type="entry name" value="DEOXYGUANOSINETRIPHOSPHATE TRIPHOSPHOHYDROLASE"/>
    <property type="match status" value="1"/>
</dbReference>
<keyword evidence="1 3" id="KW-0378">Hydrolase</keyword>
<comment type="caution">
    <text evidence="3">The sequence shown here is derived from an EMBL/GenBank/DDBJ whole genome shotgun (WGS) entry which is preliminary data.</text>
</comment>
<dbReference type="SUPFAM" id="SSF109604">
    <property type="entry name" value="HD-domain/PDEase-like"/>
    <property type="match status" value="1"/>
</dbReference>